<gene>
    <name evidence="1" type="ORF">GcM1_183036</name>
</gene>
<dbReference type="EMBL" id="MCBS01018302">
    <property type="protein sequence ID" value="RKF81426.1"/>
    <property type="molecule type" value="Genomic_DNA"/>
</dbReference>
<dbReference type="Proteomes" id="UP000285326">
    <property type="component" value="Unassembled WGS sequence"/>
</dbReference>
<accession>A0A420J3N7</accession>
<comment type="caution">
    <text evidence="1">The sequence shown here is derived from an EMBL/GenBank/DDBJ whole genome shotgun (WGS) entry which is preliminary data.</text>
</comment>
<name>A0A420J3N7_9PEZI</name>
<dbReference type="AlphaFoldDB" id="A0A420J3N7"/>
<proteinExistence type="predicted"/>
<reference evidence="1 2" key="1">
    <citation type="journal article" date="2018" name="BMC Genomics">
        <title>Comparative genome analyses reveal sequence features reflecting distinct modes of host-adaptation between dicot and monocot powdery mildew.</title>
        <authorList>
            <person name="Wu Y."/>
            <person name="Ma X."/>
            <person name="Pan Z."/>
            <person name="Kale S.D."/>
            <person name="Song Y."/>
            <person name="King H."/>
            <person name="Zhang Q."/>
            <person name="Presley C."/>
            <person name="Deng X."/>
            <person name="Wei C.I."/>
            <person name="Xiao S."/>
        </authorList>
    </citation>
    <scope>NUCLEOTIDE SEQUENCE [LARGE SCALE GENOMIC DNA]</scope>
    <source>
        <strain evidence="1">UMSG1</strain>
    </source>
</reference>
<evidence type="ECO:0000313" key="2">
    <source>
        <dbReference type="Proteomes" id="UP000285326"/>
    </source>
</evidence>
<sequence>MSPQKLIEDTSDDMETIFPIHPKFQNTSNSVIESEQKVYNDDFHLPGFFPKEDISPASNSKAAKGYAYVDEAEIQLPSNSAMEGSR</sequence>
<evidence type="ECO:0000313" key="1">
    <source>
        <dbReference type="EMBL" id="RKF81426.1"/>
    </source>
</evidence>
<protein>
    <submittedName>
        <fullName evidence="1">Uncharacterized protein</fullName>
    </submittedName>
</protein>
<organism evidence="1 2">
    <name type="scientific">Golovinomyces cichoracearum</name>
    <dbReference type="NCBI Taxonomy" id="62708"/>
    <lineage>
        <taxon>Eukaryota</taxon>
        <taxon>Fungi</taxon>
        <taxon>Dikarya</taxon>
        <taxon>Ascomycota</taxon>
        <taxon>Pezizomycotina</taxon>
        <taxon>Leotiomycetes</taxon>
        <taxon>Erysiphales</taxon>
        <taxon>Erysiphaceae</taxon>
        <taxon>Golovinomyces</taxon>
    </lineage>
</organism>